<feature type="domain" description="PCI" evidence="2">
    <location>
        <begin position="326"/>
        <end position="496"/>
    </location>
</feature>
<dbReference type="EMBL" id="JALLPJ020001136">
    <property type="protein sequence ID" value="KAL3775770.1"/>
    <property type="molecule type" value="Genomic_DNA"/>
</dbReference>
<comment type="caution">
    <text evidence="3">The sequence shown here is derived from an EMBL/GenBank/DDBJ whole genome shotgun (WGS) entry which is preliminary data.</text>
</comment>
<feature type="region of interest" description="Disordered" evidence="1">
    <location>
        <begin position="78"/>
        <end position="102"/>
    </location>
</feature>
<accession>A0ABD3NPH2</accession>
<dbReference type="PROSITE" id="PS50250">
    <property type="entry name" value="PCI"/>
    <property type="match status" value="1"/>
</dbReference>
<protein>
    <recommendedName>
        <fullName evidence="2">PCI domain-containing protein</fullName>
    </recommendedName>
</protein>
<dbReference type="Gene3D" id="1.25.40.570">
    <property type="match status" value="1"/>
</dbReference>
<dbReference type="SMART" id="SM00753">
    <property type="entry name" value="PAM"/>
    <property type="match status" value="1"/>
</dbReference>
<dbReference type="SMART" id="SM00088">
    <property type="entry name" value="PINT"/>
    <property type="match status" value="1"/>
</dbReference>
<gene>
    <name evidence="3" type="ORF">ACHAWO_003619</name>
</gene>
<evidence type="ECO:0000256" key="1">
    <source>
        <dbReference type="SAM" id="MobiDB-lite"/>
    </source>
</evidence>
<dbReference type="PANTHER" id="PTHR10678">
    <property type="entry name" value="26S PROTEASOME NON-ATPASE REGULATORY SUBUNIT 11/COP9 SIGNALOSOME COMPLEX SUBUNIT 2"/>
    <property type="match status" value="1"/>
</dbReference>
<dbReference type="SUPFAM" id="SSF46785">
    <property type="entry name" value="Winged helix' DNA-binding domain"/>
    <property type="match status" value="1"/>
</dbReference>
<keyword evidence="4" id="KW-1185">Reference proteome</keyword>
<proteinExistence type="predicted"/>
<reference evidence="3 4" key="1">
    <citation type="submission" date="2024-10" db="EMBL/GenBank/DDBJ databases">
        <title>Updated reference genomes for cyclostephanoid diatoms.</title>
        <authorList>
            <person name="Roberts W.R."/>
            <person name="Alverson A.J."/>
        </authorList>
    </citation>
    <scope>NUCLEOTIDE SEQUENCE [LARGE SCALE GENOMIC DNA]</scope>
    <source>
        <strain evidence="3 4">AJA010-31</strain>
    </source>
</reference>
<sequence length="544" mass="60331">MSDSDAYSYEYEDDAASNAESFQYTDDDASNKGAGNDNDEAVNIENCYYNAKAARDNGDVEEARDGLEGVVRMEVEMAKKNEDDGDDTSMEVDDSKSSLDTPLKHHGSWSYKAIKQLIKLALRQLSDNHDLESNSAAVTKNYIRMLRVASSKEAAISPNAVEKGVNGMLERVSSLVNNYHSSDPSYEAMARALARDVYDLTLKAFHPANGISPNERLWSKTNLKYGQLLYEMNETVKLQAVIKDLLASTASQQSSGESDAMSFDNTAQSGTHAMEIAALQIQLYSRLKDTKKLREAYHSAMAVRGGIPHPRTLAIIQELGGKMHMDARNFDEASQAFFQAFKSYDEAGDRARLRCLKYLVMASMLHASSINPFDSHEARAHRDDPEIVAMTNLVQAFHNDDVKKFERILQKNEGRIMDDEFVRDHVADLLRTIRTQVILRSIGPYTRIRLARIAKDLNDIPVEDVESLLVSLILNGRLEGQIDQVNGIFVKAAYGGGNDGEAKAASESADSKTTAAIVQLTSALEHLTEMTTKITSRSTFIEAR</sequence>
<evidence type="ECO:0000259" key="2">
    <source>
        <dbReference type="PROSITE" id="PS50250"/>
    </source>
</evidence>
<feature type="compositionally biased region" description="Acidic residues" evidence="1">
    <location>
        <begin position="83"/>
        <end position="92"/>
    </location>
</feature>
<dbReference type="AlphaFoldDB" id="A0ABD3NPH2"/>
<evidence type="ECO:0000313" key="3">
    <source>
        <dbReference type="EMBL" id="KAL3775770.1"/>
    </source>
</evidence>
<evidence type="ECO:0000313" key="4">
    <source>
        <dbReference type="Proteomes" id="UP001530400"/>
    </source>
</evidence>
<dbReference type="Pfam" id="PF01399">
    <property type="entry name" value="PCI"/>
    <property type="match status" value="1"/>
</dbReference>
<organism evidence="3 4">
    <name type="scientific">Cyclotella atomus</name>
    <dbReference type="NCBI Taxonomy" id="382360"/>
    <lineage>
        <taxon>Eukaryota</taxon>
        <taxon>Sar</taxon>
        <taxon>Stramenopiles</taxon>
        <taxon>Ochrophyta</taxon>
        <taxon>Bacillariophyta</taxon>
        <taxon>Coscinodiscophyceae</taxon>
        <taxon>Thalassiosirophycidae</taxon>
        <taxon>Stephanodiscales</taxon>
        <taxon>Stephanodiscaceae</taxon>
        <taxon>Cyclotella</taxon>
    </lineage>
</organism>
<feature type="region of interest" description="Disordered" evidence="1">
    <location>
        <begin position="1"/>
        <end position="40"/>
    </location>
</feature>
<dbReference type="InterPro" id="IPR000717">
    <property type="entry name" value="PCI_dom"/>
</dbReference>
<dbReference type="Proteomes" id="UP001530400">
    <property type="component" value="Unassembled WGS sequence"/>
</dbReference>
<name>A0ABD3NPH2_9STRA</name>
<dbReference type="InterPro" id="IPR036390">
    <property type="entry name" value="WH_DNA-bd_sf"/>
</dbReference>
<dbReference type="InterPro" id="IPR050871">
    <property type="entry name" value="26S_Proteasome/COP9_Components"/>
</dbReference>